<accession>A0A8C4QDV7</accession>
<dbReference type="Proteomes" id="UP000694388">
    <property type="component" value="Unplaced"/>
</dbReference>
<dbReference type="InterPro" id="IPR016186">
    <property type="entry name" value="C-type_lectin-like/link_sf"/>
</dbReference>
<reference evidence="1" key="2">
    <citation type="submission" date="2025-09" db="UniProtKB">
        <authorList>
            <consortium name="Ensembl"/>
        </authorList>
    </citation>
    <scope>IDENTIFICATION</scope>
</reference>
<dbReference type="AlphaFoldDB" id="A0A8C4QDV7"/>
<dbReference type="InterPro" id="IPR016187">
    <property type="entry name" value="CTDL_fold"/>
</dbReference>
<organism evidence="1 2">
    <name type="scientific">Eptatretus burgeri</name>
    <name type="common">Inshore hagfish</name>
    <dbReference type="NCBI Taxonomy" id="7764"/>
    <lineage>
        <taxon>Eukaryota</taxon>
        <taxon>Metazoa</taxon>
        <taxon>Chordata</taxon>
        <taxon>Craniata</taxon>
        <taxon>Vertebrata</taxon>
        <taxon>Cyclostomata</taxon>
        <taxon>Myxini</taxon>
        <taxon>Myxiniformes</taxon>
        <taxon>Myxinidae</taxon>
        <taxon>Eptatretinae</taxon>
        <taxon>Eptatretus</taxon>
    </lineage>
</organism>
<reference evidence="1" key="1">
    <citation type="submission" date="2025-08" db="UniProtKB">
        <authorList>
            <consortium name="Ensembl"/>
        </authorList>
    </citation>
    <scope>IDENTIFICATION</scope>
</reference>
<sequence>MKAPQGEFHQQGQETHILRKKNCQSRWTPFRGYCYKTFPSQRLSWYDAEKEKIIWTDESSWDFDSFSQGEPNHLNTTESCIEDDRRECKLF</sequence>
<keyword evidence="2" id="KW-1185">Reference proteome</keyword>
<dbReference type="SUPFAM" id="SSF56436">
    <property type="entry name" value="C-type lectin-like"/>
    <property type="match status" value="1"/>
</dbReference>
<protein>
    <submittedName>
        <fullName evidence="1">Uncharacterized protein</fullName>
    </submittedName>
</protein>
<proteinExistence type="predicted"/>
<dbReference type="Gene3D" id="3.10.100.10">
    <property type="entry name" value="Mannose-Binding Protein A, subunit A"/>
    <property type="match status" value="1"/>
</dbReference>
<evidence type="ECO:0000313" key="2">
    <source>
        <dbReference type="Proteomes" id="UP000694388"/>
    </source>
</evidence>
<dbReference type="GeneTree" id="ENSGT00930000152767"/>
<dbReference type="Ensembl" id="ENSEBUT00000014560.1">
    <property type="protein sequence ID" value="ENSEBUP00000013984.1"/>
    <property type="gene ID" value="ENSEBUG00000008818.1"/>
</dbReference>
<name>A0A8C4QDV7_EPTBU</name>
<evidence type="ECO:0000313" key="1">
    <source>
        <dbReference type="Ensembl" id="ENSEBUP00000013984.1"/>
    </source>
</evidence>